<dbReference type="RefSeq" id="WP_092589713.1">
    <property type="nucleotide sequence ID" value="NZ_FMWL01000003.1"/>
</dbReference>
<accession>A0A1G5RV05</accession>
<sequence length="212" mass="22682">MQKEVLKGSILFGPVPVALVTTIGKDGVPNVFTVGWIGVACTKPPMLSIAVRKERVSHENLTLHPECVVNLPTRDMVQDVDFCGCRSASQVDKIAHCGFELEPGTAVSVPSIKACPIALECVVRSVTPLGTHDLFLVEVLSNKVDSSLMDKDGKIHMEKGSPITYLHGTYYGLGGKSIGTFGFSVARRKAAKAKVSHLLKSSGGKPKNKKGR</sequence>
<dbReference type="Gene3D" id="2.30.110.10">
    <property type="entry name" value="Electron Transport, Fmn-binding Protein, Chain A"/>
    <property type="match status" value="1"/>
</dbReference>
<dbReference type="InterPro" id="IPR012349">
    <property type="entry name" value="Split_barrel_FMN-bd"/>
</dbReference>
<evidence type="ECO:0000256" key="3">
    <source>
        <dbReference type="ARBA" id="ARBA00038054"/>
    </source>
</evidence>
<keyword evidence="6" id="KW-1185">Reference proteome</keyword>
<dbReference type="Proteomes" id="UP000199208">
    <property type="component" value="Unassembled WGS sequence"/>
</dbReference>
<evidence type="ECO:0000256" key="1">
    <source>
        <dbReference type="ARBA" id="ARBA00001917"/>
    </source>
</evidence>
<reference evidence="5 6" key="1">
    <citation type="submission" date="2016-10" db="EMBL/GenBank/DDBJ databases">
        <authorList>
            <person name="de Groot N.N."/>
        </authorList>
    </citation>
    <scope>NUCLEOTIDE SEQUENCE [LARGE SCALE GENOMIC DNA]</scope>
    <source>
        <strain evidence="5 6">DSM 2784</strain>
    </source>
</reference>
<dbReference type="SMART" id="SM00903">
    <property type="entry name" value="Flavin_Reduct"/>
    <property type="match status" value="1"/>
</dbReference>
<evidence type="ECO:0000313" key="5">
    <source>
        <dbReference type="EMBL" id="SCZ77737.1"/>
    </source>
</evidence>
<name>A0A1G5RV05_9FIRM</name>
<evidence type="ECO:0000259" key="4">
    <source>
        <dbReference type="SMART" id="SM00903"/>
    </source>
</evidence>
<dbReference type="EMBL" id="FMWL01000003">
    <property type="protein sequence ID" value="SCZ77737.1"/>
    <property type="molecule type" value="Genomic_DNA"/>
</dbReference>
<protein>
    <submittedName>
        <fullName evidence="5">NADH-FMN oxidoreductase RutF, flavin reductase (DIM6/NTAB) family</fullName>
    </submittedName>
</protein>
<proteinExistence type="inferred from homology"/>
<dbReference type="GO" id="GO:0010181">
    <property type="term" value="F:FMN binding"/>
    <property type="evidence" value="ECO:0007669"/>
    <property type="project" value="InterPro"/>
</dbReference>
<dbReference type="InterPro" id="IPR052174">
    <property type="entry name" value="Flavoredoxin"/>
</dbReference>
<keyword evidence="2" id="KW-0285">Flavoprotein</keyword>
<dbReference type="GO" id="GO:0016646">
    <property type="term" value="F:oxidoreductase activity, acting on the CH-NH group of donors, NAD or NADP as acceptor"/>
    <property type="evidence" value="ECO:0007669"/>
    <property type="project" value="UniProtKB-ARBA"/>
</dbReference>
<comment type="similarity">
    <text evidence="3">Belongs to the flavoredoxin family.</text>
</comment>
<dbReference type="OrthoDB" id="9794638at2"/>
<feature type="domain" description="Flavin reductase like" evidence="4">
    <location>
        <begin position="12"/>
        <end position="157"/>
    </location>
</feature>
<dbReference type="PANTHER" id="PTHR43567:SF1">
    <property type="entry name" value="FLAVOREDOXIN"/>
    <property type="match status" value="1"/>
</dbReference>
<dbReference type="AlphaFoldDB" id="A0A1G5RV05"/>
<dbReference type="Pfam" id="PF01613">
    <property type="entry name" value="Flavin_Reduct"/>
    <property type="match status" value="1"/>
</dbReference>
<gene>
    <name evidence="5" type="ORF">SAMN03080599_00923</name>
</gene>
<dbReference type="InterPro" id="IPR002563">
    <property type="entry name" value="Flavin_Rdtase-like_dom"/>
</dbReference>
<evidence type="ECO:0000256" key="2">
    <source>
        <dbReference type="ARBA" id="ARBA00022630"/>
    </source>
</evidence>
<comment type="cofactor">
    <cofactor evidence="1">
        <name>FMN</name>
        <dbReference type="ChEBI" id="CHEBI:58210"/>
    </cofactor>
</comment>
<evidence type="ECO:0000313" key="6">
    <source>
        <dbReference type="Proteomes" id="UP000199208"/>
    </source>
</evidence>
<dbReference type="PANTHER" id="PTHR43567">
    <property type="entry name" value="FLAVOREDOXIN-RELATED-RELATED"/>
    <property type="match status" value="1"/>
</dbReference>
<dbReference type="SUPFAM" id="SSF50475">
    <property type="entry name" value="FMN-binding split barrel"/>
    <property type="match status" value="1"/>
</dbReference>
<dbReference type="STRING" id="1120920.SAMN03080599_00923"/>
<organism evidence="5 6">
    <name type="scientific">Acidaminobacter hydrogenoformans DSM 2784</name>
    <dbReference type="NCBI Taxonomy" id="1120920"/>
    <lineage>
        <taxon>Bacteria</taxon>
        <taxon>Bacillati</taxon>
        <taxon>Bacillota</taxon>
        <taxon>Clostridia</taxon>
        <taxon>Peptostreptococcales</taxon>
        <taxon>Acidaminobacteraceae</taxon>
        <taxon>Acidaminobacter</taxon>
    </lineage>
</organism>